<evidence type="ECO:0000259" key="4">
    <source>
        <dbReference type="PROSITE" id="PS50828"/>
    </source>
</evidence>
<dbReference type="NCBIfam" id="TIGR00756">
    <property type="entry name" value="PPR"/>
    <property type="match status" value="2"/>
</dbReference>
<organism evidence="5 6">
    <name type="scientific">Cephalotus follicularis</name>
    <name type="common">Albany pitcher plant</name>
    <dbReference type="NCBI Taxonomy" id="3775"/>
    <lineage>
        <taxon>Eukaryota</taxon>
        <taxon>Viridiplantae</taxon>
        <taxon>Streptophyta</taxon>
        <taxon>Embryophyta</taxon>
        <taxon>Tracheophyta</taxon>
        <taxon>Spermatophyta</taxon>
        <taxon>Magnoliopsida</taxon>
        <taxon>eudicotyledons</taxon>
        <taxon>Gunneridae</taxon>
        <taxon>Pentapetalae</taxon>
        <taxon>rosids</taxon>
        <taxon>fabids</taxon>
        <taxon>Oxalidales</taxon>
        <taxon>Cephalotaceae</taxon>
        <taxon>Cephalotus</taxon>
    </lineage>
</organism>
<keyword evidence="2" id="KW-0677">Repeat</keyword>
<dbReference type="Pfam" id="PF13812">
    <property type="entry name" value="PPR_3"/>
    <property type="match status" value="1"/>
</dbReference>
<evidence type="ECO:0000256" key="3">
    <source>
        <dbReference type="PROSITE-ProRule" id="PRU00708"/>
    </source>
</evidence>
<dbReference type="InParanoid" id="A0A1Q3D2G5"/>
<dbReference type="FunCoup" id="A0A1Q3D2G5">
    <property type="interactions" value="2001"/>
</dbReference>
<evidence type="ECO:0000313" key="5">
    <source>
        <dbReference type="EMBL" id="GAV86601.1"/>
    </source>
</evidence>
<dbReference type="AlphaFoldDB" id="A0A1Q3D2G5"/>
<dbReference type="InterPro" id="IPR002885">
    <property type="entry name" value="PPR_rpt"/>
</dbReference>
<dbReference type="PANTHER" id="PTHR47447">
    <property type="entry name" value="OS03G0856100 PROTEIN"/>
    <property type="match status" value="1"/>
</dbReference>
<dbReference type="Gene3D" id="3.30.1370.110">
    <property type="match status" value="1"/>
</dbReference>
<dbReference type="Gene3D" id="1.25.40.10">
    <property type="entry name" value="Tetratricopeptide repeat domain"/>
    <property type="match status" value="2"/>
</dbReference>
<comment type="caution">
    <text evidence="5">The sequence shown here is derived from an EMBL/GenBank/DDBJ whole genome shotgun (WGS) entry which is preliminary data.</text>
</comment>
<dbReference type="STRING" id="3775.A0A1Q3D2G5"/>
<feature type="domain" description="Smr" evidence="4">
    <location>
        <begin position="360"/>
        <end position="450"/>
    </location>
</feature>
<gene>
    <name evidence="5" type="ORF">CFOL_v3_30030</name>
</gene>
<dbReference type="PROSITE" id="PS50828">
    <property type="entry name" value="SMR"/>
    <property type="match status" value="1"/>
</dbReference>
<dbReference type="Pfam" id="PF01535">
    <property type="entry name" value="PPR"/>
    <property type="match status" value="1"/>
</dbReference>
<proteinExistence type="inferred from homology"/>
<dbReference type="InterPro" id="IPR011990">
    <property type="entry name" value="TPR-like_helical_dom_sf"/>
</dbReference>
<dbReference type="EMBL" id="BDDD01003968">
    <property type="protein sequence ID" value="GAV86601.1"/>
    <property type="molecule type" value="Genomic_DNA"/>
</dbReference>
<evidence type="ECO:0000313" key="6">
    <source>
        <dbReference type="Proteomes" id="UP000187406"/>
    </source>
</evidence>
<name>A0A1Q3D2G5_CEPFO</name>
<dbReference type="OrthoDB" id="1931748at2759"/>
<dbReference type="PANTHER" id="PTHR47447:SF15">
    <property type="entry name" value="OS02G0120000 PROTEIN"/>
    <property type="match status" value="1"/>
</dbReference>
<feature type="repeat" description="PPR" evidence="3">
    <location>
        <begin position="190"/>
        <end position="224"/>
    </location>
</feature>
<feature type="repeat" description="PPR" evidence="3">
    <location>
        <begin position="225"/>
        <end position="259"/>
    </location>
</feature>
<dbReference type="PROSITE" id="PS51375">
    <property type="entry name" value="PPR"/>
    <property type="match status" value="2"/>
</dbReference>
<comment type="similarity">
    <text evidence="1">Belongs to the PPR family. P subfamily.</text>
</comment>
<evidence type="ECO:0000256" key="1">
    <source>
        <dbReference type="ARBA" id="ARBA00007626"/>
    </source>
</evidence>
<dbReference type="SMART" id="SM00463">
    <property type="entry name" value="SMR"/>
    <property type="match status" value="1"/>
</dbReference>
<reference evidence="6" key="1">
    <citation type="submission" date="2016-04" db="EMBL/GenBank/DDBJ databases">
        <title>Cephalotus genome sequencing.</title>
        <authorList>
            <person name="Fukushima K."/>
            <person name="Hasebe M."/>
            <person name="Fang X."/>
        </authorList>
    </citation>
    <scope>NUCLEOTIDE SEQUENCE [LARGE SCALE GENOMIC DNA]</scope>
    <source>
        <strain evidence="6">cv. St1</strain>
    </source>
</reference>
<dbReference type="SUPFAM" id="SSF160443">
    <property type="entry name" value="SMR domain-like"/>
    <property type="match status" value="1"/>
</dbReference>
<dbReference type="InterPro" id="IPR036063">
    <property type="entry name" value="Smr_dom_sf"/>
</dbReference>
<protein>
    <submittedName>
        <fullName evidence="5">PPR domain-containing protein</fullName>
    </submittedName>
</protein>
<dbReference type="Proteomes" id="UP000187406">
    <property type="component" value="Unassembled WGS sequence"/>
</dbReference>
<sequence length="451" mass="50825">MIISLPLPILPWHHHQHREDPQLRMKFSSRFQCAASLTTRGHRFISTLAAATNEPQVVAHRLISKFVASSPKSVALNALSHLLSLDTSQPHLSSLALPLYSRISEAPWFNWNPKLVADLVALLDKQGQYSQSQALIFETISKLQFKERDLALFYCNLIESHAKNKSEHGFNDSYICLNEVIRKSCSVYVKSQGYKSMVSALCEMGEPHEAENVVEEMRVNGLKLSLFEFRCVLYGYGRLGLFEDMLRIVEQMESEGFQVDTVSSNMVLSSYGAHNALSDMLSWLQQLKSLGIPFSVRTYNSVLNSCPMMISMLQDLKSLPLSLKELTVTLNNDEALLVKELTQSPVLDGAIEWGALEAKLDLHGMHLGSAYLIMLQWMDEMRNRFKDGKFALPAEIILVCGSGKHSSVRGESPVKGMVREIMVRTRSPMRIDRKNIGCFIAKGKVVRDWLC</sequence>
<accession>A0A1Q3D2G5</accession>
<keyword evidence="6" id="KW-1185">Reference proteome</keyword>
<dbReference type="InterPro" id="IPR002625">
    <property type="entry name" value="Smr_dom"/>
</dbReference>
<evidence type="ECO:0000256" key="2">
    <source>
        <dbReference type="ARBA" id="ARBA00022737"/>
    </source>
</evidence>